<organism evidence="3 4">
    <name type="scientific">Linnemannia gamsii</name>
    <dbReference type="NCBI Taxonomy" id="64522"/>
    <lineage>
        <taxon>Eukaryota</taxon>
        <taxon>Fungi</taxon>
        <taxon>Fungi incertae sedis</taxon>
        <taxon>Mucoromycota</taxon>
        <taxon>Mortierellomycotina</taxon>
        <taxon>Mortierellomycetes</taxon>
        <taxon>Mortierellales</taxon>
        <taxon>Mortierellaceae</taxon>
        <taxon>Linnemannia</taxon>
    </lineage>
</organism>
<feature type="compositionally biased region" description="Gly residues" evidence="1">
    <location>
        <begin position="116"/>
        <end position="128"/>
    </location>
</feature>
<evidence type="ECO:0008006" key="5">
    <source>
        <dbReference type="Google" id="ProtNLM"/>
    </source>
</evidence>
<comment type="caution">
    <text evidence="3">The sequence shown here is derived from an EMBL/GenBank/DDBJ whole genome shotgun (WGS) entry which is preliminary data.</text>
</comment>
<feature type="compositionally biased region" description="Low complexity" evidence="1">
    <location>
        <begin position="129"/>
        <end position="142"/>
    </location>
</feature>
<evidence type="ECO:0000256" key="1">
    <source>
        <dbReference type="SAM" id="MobiDB-lite"/>
    </source>
</evidence>
<evidence type="ECO:0000313" key="3">
    <source>
        <dbReference type="EMBL" id="KAG0292922.1"/>
    </source>
</evidence>
<dbReference type="EMBL" id="JAAAIM010000176">
    <property type="protein sequence ID" value="KAG0292922.1"/>
    <property type="molecule type" value="Genomic_DNA"/>
</dbReference>
<dbReference type="Proteomes" id="UP001194696">
    <property type="component" value="Unassembled WGS sequence"/>
</dbReference>
<evidence type="ECO:0000313" key="4">
    <source>
        <dbReference type="Proteomes" id="UP001194696"/>
    </source>
</evidence>
<protein>
    <recommendedName>
        <fullName evidence="5">Extracellular membrane protein CFEM domain-containing protein</fullName>
    </recommendedName>
</protein>
<sequence>MRSSSIILSALAVALTFATSSVSAMNPACEECSSANAKASSPQCQTTLTDKNKDLTISDLACLKSLVANTAWIQSCVKPDACTAEDVQFAIGSYTMAIQVFESTALPDSPSSGSGASTGGSGASGSAGGANSSSGSSGSTSGAVGGRVLSSSEKIVALGALVAMAAVGVV</sequence>
<feature type="chain" id="PRO_5047126851" description="Extracellular membrane protein CFEM domain-containing protein" evidence="2">
    <location>
        <begin position="25"/>
        <end position="170"/>
    </location>
</feature>
<feature type="signal peptide" evidence="2">
    <location>
        <begin position="1"/>
        <end position="24"/>
    </location>
</feature>
<name>A0ABQ7K8G9_9FUNG</name>
<reference evidence="3 4" key="1">
    <citation type="journal article" date="2020" name="Fungal Divers.">
        <title>Resolving the Mortierellaceae phylogeny through synthesis of multi-gene phylogenetics and phylogenomics.</title>
        <authorList>
            <person name="Vandepol N."/>
            <person name="Liber J."/>
            <person name="Desiro A."/>
            <person name="Na H."/>
            <person name="Kennedy M."/>
            <person name="Barry K."/>
            <person name="Grigoriev I.V."/>
            <person name="Miller A.N."/>
            <person name="O'Donnell K."/>
            <person name="Stajich J.E."/>
            <person name="Bonito G."/>
        </authorList>
    </citation>
    <scope>NUCLEOTIDE SEQUENCE [LARGE SCALE GENOMIC DNA]</scope>
    <source>
        <strain evidence="3 4">AD045</strain>
    </source>
</reference>
<keyword evidence="4" id="KW-1185">Reference proteome</keyword>
<feature type="region of interest" description="Disordered" evidence="1">
    <location>
        <begin position="108"/>
        <end position="143"/>
    </location>
</feature>
<proteinExistence type="predicted"/>
<keyword evidence="2" id="KW-0732">Signal</keyword>
<evidence type="ECO:0000256" key="2">
    <source>
        <dbReference type="SAM" id="SignalP"/>
    </source>
</evidence>
<accession>A0ABQ7K8G9</accession>
<gene>
    <name evidence="3" type="ORF">BGZ96_003502</name>
</gene>